<feature type="compositionally biased region" description="Gly residues" evidence="2">
    <location>
        <begin position="334"/>
        <end position="350"/>
    </location>
</feature>
<dbReference type="GO" id="GO:0072669">
    <property type="term" value="C:tRNA-splicing ligase complex"/>
    <property type="evidence" value="ECO:0007669"/>
    <property type="project" value="TreeGrafter"/>
</dbReference>
<evidence type="ECO:0000313" key="4">
    <source>
        <dbReference type="Proteomes" id="UP001054837"/>
    </source>
</evidence>
<accession>A0AAV4MH57</accession>
<dbReference type="InterPro" id="IPR018797">
    <property type="entry name" value="FAM98"/>
</dbReference>
<comment type="similarity">
    <text evidence="1">Belongs to the FAM98 family.</text>
</comment>
<dbReference type="Proteomes" id="UP001054837">
    <property type="component" value="Unassembled WGS sequence"/>
</dbReference>
<feature type="region of interest" description="Disordered" evidence="2">
    <location>
        <begin position="307"/>
        <end position="389"/>
    </location>
</feature>
<evidence type="ECO:0000256" key="2">
    <source>
        <dbReference type="SAM" id="MobiDB-lite"/>
    </source>
</evidence>
<reference evidence="3 4" key="1">
    <citation type="submission" date="2021-06" db="EMBL/GenBank/DDBJ databases">
        <title>Caerostris darwini draft genome.</title>
        <authorList>
            <person name="Kono N."/>
            <person name="Arakawa K."/>
        </authorList>
    </citation>
    <scope>NUCLEOTIDE SEQUENCE [LARGE SCALE GENOMIC DNA]</scope>
</reference>
<proteinExistence type="inferred from homology"/>
<sequence>MEGNICELKVGKNSIMEYDILDSLDDLGYSIDDDSKIKEAVEIGSKSIEFTQLIEWFSKELQTLCKMDSCVNAITDSADSSSFLLEVSSFLKELQCPYKSLISGPISQRLQDVKSRYVLLDFLCTELQAARISYKRNKKMKAFEIEIDDSSTAACLTNAQNILDIKLGENEDPMSLFAEIERKINEHISSSPDLMLKPALEESLSEQQWLYLNSLHKEFLYEYQVRRELLLTRIDVTIKSFQWGEGSKGKEKEILKAYVYKRADLKKIPSVKLSDIIAAREDIWIIEKTSSDELVKNTKSSLNRHIISAVPDRGGRPKEQMPPVEMPGWSRRSSGGGGRGYYRGGGGRQGGQNRNRGPKGGGHKRRGSGGGGGNFDSSAMLEAGAKQDL</sequence>
<evidence type="ECO:0000313" key="3">
    <source>
        <dbReference type="EMBL" id="GIX71797.1"/>
    </source>
</evidence>
<name>A0AAV4MH57_9ARAC</name>
<dbReference type="PANTHER" id="PTHR31353">
    <property type="entry name" value="FAM98"/>
    <property type="match status" value="1"/>
</dbReference>
<dbReference type="EMBL" id="BPLQ01000482">
    <property type="protein sequence ID" value="GIX71797.1"/>
    <property type="molecule type" value="Genomic_DNA"/>
</dbReference>
<keyword evidence="4" id="KW-1185">Reference proteome</keyword>
<dbReference type="PANTHER" id="PTHR31353:SF1">
    <property type="entry name" value="PROTEIN FAM98B"/>
    <property type="match status" value="1"/>
</dbReference>
<protein>
    <submittedName>
        <fullName evidence="3">Protein FAM98A</fullName>
    </submittedName>
</protein>
<dbReference type="Pfam" id="PF10239">
    <property type="entry name" value="DUF2465"/>
    <property type="match status" value="1"/>
</dbReference>
<organism evidence="3 4">
    <name type="scientific">Caerostris darwini</name>
    <dbReference type="NCBI Taxonomy" id="1538125"/>
    <lineage>
        <taxon>Eukaryota</taxon>
        <taxon>Metazoa</taxon>
        <taxon>Ecdysozoa</taxon>
        <taxon>Arthropoda</taxon>
        <taxon>Chelicerata</taxon>
        <taxon>Arachnida</taxon>
        <taxon>Araneae</taxon>
        <taxon>Araneomorphae</taxon>
        <taxon>Entelegynae</taxon>
        <taxon>Araneoidea</taxon>
        <taxon>Araneidae</taxon>
        <taxon>Caerostris</taxon>
    </lineage>
</organism>
<gene>
    <name evidence="3" type="primary">Fam98a</name>
    <name evidence="3" type="ORF">CDAR_411701</name>
</gene>
<dbReference type="AlphaFoldDB" id="A0AAV4MH57"/>
<comment type="caution">
    <text evidence="3">The sequence shown here is derived from an EMBL/GenBank/DDBJ whole genome shotgun (WGS) entry which is preliminary data.</text>
</comment>
<evidence type="ECO:0000256" key="1">
    <source>
        <dbReference type="ARBA" id="ARBA00007218"/>
    </source>
</evidence>